<dbReference type="EMBL" id="BLJN01000001">
    <property type="protein sequence ID" value="GFE78383.1"/>
    <property type="molecule type" value="Genomic_DNA"/>
</dbReference>
<keyword evidence="1" id="KW-0472">Membrane</keyword>
<dbReference type="InterPro" id="IPR021313">
    <property type="entry name" value="DUF2909"/>
</dbReference>
<feature type="transmembrane region" description="Helical" evidence="1">
    <location>
        <begin position="36"/>
        <end position="56"/>
    </location>
</feature>
<accession>A0A829Y5M3</accession>
<protein>
    <recommendedName>
        <fullName evidence="4">Twin transmembrane helix small protein</fullName>
    </recommendedName>
</protein>
<dbReference type="Pfam" id="PF11137">
    <property type="entry name" value="DUF2909"/>
    <property type="match status" value="1"/>
</dbReference>
<dbReference type="AlphaFoldDB" id="A0A829Y5M3"/>
<evidence type="ECO:0000313" key="3">
    <source>
        <dbReference type="Proteomes" id="UP000445000"/>
    </source>
</evidence>
<evidence type="ECO:0000313" key="2">
    <source>
        <dbReference type="EMBL" id="GFE78383.1"/>
    </source>
</evidence>
<name>A0A829Y5M3_9GAMM</name>
<reference evidence="3" key="1">
    <citation type="submission" date="2020-01" db="EMBL/GenBank/DDBJ databases">
        <title>'Steroidobacter agaridevorans' sp. nov., agar-degrading bacteria isolated from rhizosphere soils.</title>
        <authorList>
            <person name="Ikenaga M."/>
            <person name="Kataoka M."/>
            <person name="Murouchi A."/>
            <person name="Katsuragi S."/>
            <person name="Sakai M."/>
        </authorList>
    </citation>
    <scope>NUCLEOTIDE SEQUENCE [LARGE SCALE GENOMIC DNA]</scope>
    <source>
        <strain evidence="3">YU21-B</strain>
    </source>
</reference>
<keyword evidence="3" id="KW-1185">Reference proteome</keyword>
<evidence type="ECO:0008006" key="4">
    <source>
        <dbReference type="Google" id="ProtNLM"/>
    </source>
</evidence>
<dbReference type="RefSeq" id="WP_161810298.1">
    <property type="nucleotide sequence ID" value="NZ_BLJN01000001.1"/>
</dbReference>
<comment type="caution">
    <text evidence="2">The sequence shown here is derived from an EMBL/GenBank/DDBJ whole genome shotgun (WGS) entry which is preliminary data.</text>
</comment>
<keyword evidence="1" id="KW-0812">Transmembrane</keyword>
<sequence>MVKFFIIACLVAIVLSMASGLFYLVTDKGTSKKMVNALSVRVGLSVLLFLLLLLAWSQGLITPQGM</sequence>
<gene>
    <name evidence="2" type="ORF">GCM10011487_03830</name>
</gene>
<dbReference type="NCBIfam" id="NF033233">
    <property type="entry name" value="twin_helix"/>
    <property type="match status" value="1"/>
</dbReference>
<dbReference type="Proteomes" id="UP000445000">
    <property type="component" value="Unassembled WGS sequence"/>
</dbReference>
<evidence type="ECO:0000256" key="1">
    <source>
        <dbReference type="SAM" id="Phobius"/>
    </source>
</evidence>
<keyword evidence="1" id="KW-1133">Transmembrane helix</keyword>
<proteinExistence type="predicted"/>
<organism evidence="2 3">
    <name type="scientific">Steroidobacter agaridevorans</name>
    <dbReference type="NCBI Taxonomy" id="2695856"/>
    <lineage>
        <taxon>Bacteria</taxon>
        <taxon>Pseudomonadati</taxon>
        <taxon>Pseudomonadota</taxon>
        <taxon>Gammaproteobacteria</taxon>
        <taxon>Steroidobacterales</taxon>
        <taxon>Steroidobacteraceae</taxon>
        <taxon>Steroidobacter</taxon>
    </lineage>
</organism>